<keyword evidence="1" id="KW-0472">Membrane</keyword>
<keyword evidence="1" id="KW-0812">Transmembrane</keyword>
<dbReference type="AlphaFoldDB" id="X1A0Q3"/>
<evidence type="ECO:0000256" key="1">
    <source>
        <dbReference type="SAM" id="Phobius"/>
    </source>
</evidence>
<comment type="caution">
    <text evidence="2">The sequence shown here is derived from an EMBL/GenBank/DDBJ whole genome shotgun (WGS) entry which is preliminary data.</text>
</comment>
<protein>
    <submittedName>
        <fullName evidence="2">Uncharacterized protein</fullName>
    </submittedName>
</protein>
<reference evidence="2" key="1">
    <citation type="journal article" date="2014" name="Front. Microbiol.">
        <title>High frequency of phylogenetically diverse reductive dehalogenase-homologous genes in deep subseafloor sedimentary metagenomes.</title>
        <authorList>
            <person name="Kawai M."/>
            <person name="Futagami T."/>
            <person name="Toyoda A."/>
            <person name="Takaki Y."/>
            <person name="Nishi S."/>
            <person name="Hori S."/>
            <person name="Arai W."/>
            <person name="Tsubouchi T."/>
            <person name="Morono Y."/>
            <person name="Uchiyama I."/>
            <person name="Ito T."/>
            <person name="Fujiyama A."/>
            <person name="Inagaki F."/>
            <person name="Takami H."/>
        </authorList>
    </citation>
    <scope>NUCLEOTIDE SEQUENCE</scope>
    <source>
        <strain evidence="2">Expedition CK06-06</strain>
    </source>
</reference>
<name>X1A0Q3_9ZZZZ</name>
<accession>X1A0Q3</accession>
<dbReference type="PANTHER" id="PTHR32196">
    <property type="entry name" value="ABC TRANSPORTER PERMEASE PROTEIN YPHD-RELATED-RELATED"/>
    <property type="match status" value="1"/>
</dbReference>
<gene>
    <name evidence="2" type="ORF">S01H4_12439</name>
</gene>
<dbReference type="GO" id="GO:0005886">
    <property type="term" value="C:plasma membrane"/>
    <property type="evidence" value="ECO:0007669"/>
    <property type="project" value="TreeGrafter"/>
</dbReference>
<organism evidence="2">
    <name type="scientific">marine sediment metagenome</name>
    <dbReference type="NCBI Taxonomy" id="412755"/>
    <lineage>
        <taxon>unclassified sequences</taxon>
        <taxon>metagenomes</taxon>
        <taxon>ecological metagenomes</taxon>
    </lineage>
</organism>
<keyword evidence="1" id="KW-1133">Transmembrane helix</keyword>
<evidence type="ECO:0000313" key="2">
    <source>
        <dbReference type="EMBL" id="GAG63722.1"/>
    </source>
</evidence>
<feature type="transmembrane region" description="Helical" evidence="1">
    <location>
        <begin position="33"/>
        <end position="49"/>
    </location>
</feature>
<sequence length="60" mass="6739">MFGGVGTIAGTILGAIFLSIIQNGMLMLHINPFWQNVVIGVVMILALGIEQYRRNKMWQY</sequence>
<dbReference type="EMBL" id="BART01005283">
    <property type="protein sequence ID" value="GAG63722.1"/>
    <property type="molecule type" value="Genomic_DNA"/>
</dbReference>
<feature type="transmembrane region" description="Helical" evidence="1">
    <location>
        <begin position="7"/>
        <end position="27"/>
    </location>
</feature>
<proteinExistence type="predicted"/>